<dbReference type="SUPFAM" id="SSF56112">
    <property type="entry name" value="Protein kinase-like (PK-like)"/>
    <property type="match status" value="1"/>
</dbReference>
<dbReference type="PANTHER" id="PTHR24356:SF163">
    <property type="entry name" value="3-PHOSPHOINOSITIDE-DEPENDENT PROTEIN KINASE 1-RELATED"/>
    <property type="match status" value="1"/>
</dbReference>
<feature type="region of interest" description="Disordered" evidence="9">
    <location>
        <begin position="182"/>
        <end position="205"/>
    </location>
</feature>
<dbReference type="Gene3D" id="1.10.510.10">
    <property type="entry name" value="Transferase(Phosphotransferase) domain 1"/>
    <property type="match status" value="1"/>
</dbReference>
<dbReference type="InterPro" id="IPR000719">
    <property type="entry name" value="Prot_kinase_dom"/>
</dbReference>
<accession>A0A7S3VCC2</accession>
<evidence type="ECO:0000256" key="2">
    <source>
        <dbReference type="ARBA" id="ARBA00022527"/>
    </source>
</evidence>
<dbReference type="EC" id="2.7.11.1" evidence="1"/>
<dbReference type="GO" id="GO:0004674">
    <property type="term" value="F:protein serine/threonine kinase activity"/>
    <property type="evidence" value="ECO:0007669"/>
    <property type="project" value="UniProtKB-KW"/>
</dbReference>
<gene>
    <name evidence="11" type="ORF">CDEB00056_LOCUS15967</name>
</gene>
<feature type="domain" description="Protein kinase" evidence="10">
    <location>
        <begin position="28"/>
        <end position="464"/>
    </location>
</feature>
<dbReference type="PANTHER" id="PTHR24356">
    <property type="entry name" value="SERINE/THREONINE-PROTEIN KINASE"/>
    <property type="match status" value="1"/>
</dbReference>
<dbReference type="AlphaFoldDB" id="A0A7S3VCC2"/>
<evidence type="ECO:0000256" key="4">
    <source>
        <dbReference type="ARBA" id="ARBA00022741"/>
    </source>
</evidence>
<proteinExistence type="predicted"/>
<evidence type="ECO:0000256" key="6">
    <source>
        <dbReference type="ARBA" id="ARBA00022840"/>
    </source>
</evidence>
<evidence type="ECO:0000313" key="11">
    <source>
        <dbReference type="EMBL" id="CAE0471114.1"/>
    </source>
</evidence>
<sequence>MLKDEERFSNERHTRRQRQAAAISPANFYFGALIGEGLYGKVFHAKYKYKYKQNRNRNDQQEIDLSFLGHRSPALLQSQFQLPRIQNEGHIAIKVMDKLHLMKTNKAAMVLRERKILTKLSRAIDITSTNNGDGMDDERTPQTQIPWIARLQLSFVDAHNLYLVLDLGTCGTLTGLVCDTNSRNTSSSRSGSSSSSSSSSTNTAKSTSAYTRCKEDFDRFKIPIASIRHYAGQVLCAIEFVHSHGIVHGDIKPCNILITSEGRIQLIDFGCAVDISIGIASPADMNVVASGGNNSNSNASYSASKGATRTEEGSSSAKFEFQGTADYLAPEVITGTTGNGACISDAFGIDLWAYGCLIYFMFVGESPFHSESDHITFQKILSFATDSELAPLLEPAPAPAPGAAKTDTPSFDDGNCEHASLSSPRVEIGKLKEPSAIDLITKLLVSDASKRSSLGGSDLMAPLMPAVSNGIEYLTIRSHNFWENCLVHQKCKDSSSKESEGSIVITKPSIKVQLQTDVDQMMDGCNLPFDFF</sequence>
<keyword evidence="5" id="KW-0418">Kinase</keyword>
<dbReference type="InterPro" id="IPR050236">
    <property type="entry name" value="Ser_Thr_kinase_AGC"/>
</dbReference>
<dbReference type="InterPro" id="IPR008271">
    <property type="entry name" value="Ser/Thr_kinase_AS"/>
</dbReference>
<evidence type="ECO:0000256" key="7">
    <source>
        <dbReference type="ARBA" id="ARBA00047899"/>
    </source>
</evidence>
<keyword evidence="6" id="KW-0067">ATP-binding</keyword>
<evidence type="ECO:0000256" key="8">
    <source>
        <dbReference type="ARBA" id="ARBA00048679"/>
    </source>
</evidence>
<dbReference type="Pfam" id="PF00069">
    <property type="entry name" value="Pkinase"/>
    <property type="match status" value="2"/>
</dbReference>
<comment type="catalytic activity">
    <reaction evidence="7">
        <text>L-threonyl-[protein] + ATP = O-phospho-L-threonyl-[protein] + ADP + H(+)</text>
        <dbReference type="Rhea" id="RHEA:46608"/>
        <dbReference type="Rhea" id="RHEA-COMP:11060"/>
        <dbReference type="Rhea" id="RHEA-COMP:11605"/>
        <dbReference type="ChEBI" id="CHEBI:15378"/>
        <dbReference type="ChEBI" id="CHEBI:30013"/>
        <dbReference type="ChEBI" id="CHEBI:30616"/>
        <dbReference type="ChEBI" id="CHEBI:61977"/>
        <dbReference type="ChEBI" id="CHEBI:456216"/>
        <dbReference type="EC" id="2.7.11.1"/>
    </reaction>
</comment>
<evidence type="ECO:0000259" key="10">
    <source>
        <dbReference type="PROSITE" id="PS50011"/>
    </source>
</evidence>
<protein>
    <recommendedName>
        <fullName evidence="1">non-specific serine/threonine protein kinase</fullName>
        <ecNumber evidence="1">2.7.11.1</ecNumber>
    </recommendedName>
</protein>
<dbReference type="PROSITE" id="PS00108">
    <property type="entry name" value="PROTEIN_KINASE_ST"/>
    <property type="match status" value="1"/>
</dbReference>
<dbReference type="SMART" id="SM00220">
    <property type="entry name" value="S_TKc"/>
    <property type="match status" value="1"/>
</dbReference>
<dbReference type="GO" id="GO:0035556">
    <property type="term" value="P:intracellular signal transduction"/>
    <property type="evidence" value="ECO:0007669"/>
    <property type="project" value="TreeGrafter"/>
</dbReference>
<dbReference type="EMBL" id="HBIO01020728">
    <property type="protein sequence ID" value="CAE0471114.1"/>
    <property type="molecule type" value="Transcribed_RNA"/>
</dbReference>
<evidence type="ECO:0000256" key="1">
    <source>
        <dbReference type="ARBA" id="ARBA00012513"/>
    </source>
</evidence>
<name>A0A7S3VCC2_9STRA</name>
<dbReference type="InterPro" id="IPR011009">
    <property type="entry name" value="Kinase-like_dom_sf"/>
</dbReference>
<evidence type="ECO:0000256" key="5">
    <source>
        <dbReference type="ARBA" id="ARBA00022777"/>
    </source>
</evidence>
<keyword evidence="3" id="KW-0808">Transferase</keyword>
<reference evidence="11" key="1">
    <citation type="submission" date="2021-01" db="EMBL/GenBank/DDBJ databases">
        <authorList>
            <person name="Corre E."/>
            <person name="Pelletier E."/>
            <person name="Niang G."/>
            <person name="Scheremetjew M."/>
            <person name="Finn R."/>
            <person name="Kale V."/>
            <person name="Holt S."/>
            <person name="Cochrane G."/>
            <person name="Meng A."/>
            <person name="Brown T."/>
            <person name="Cohen L."/>
        </authorList>
    </citation>
    <scope>NUCLEOTIDE SEQUENCE</scope>
    <source>
        <strain evidence="11">MM31A-1</strain>
    </source>
</reference>
<dbReference type="GO" id="GO:0005524">
    <property type="term" value="F:ATP binding"/>
    <property type="evidence" value="ECO:0007669"/>
    <property type="project" value="UniProtKB-KW"/>
</dbReference>
<keyword evidence="2" id="KW-0723">Serine/threonine-protein kinase</keyword>
<dbReference type="Gene3D" id="3.30.200.20">
    <property type="entry name" value="Phosphorylase Kinase, domain 1"/>
    <property type="match status" value="1"/>
</dbReference>
<keyword evidence="4" id="KW-0547">Nucleotide-binding</keyword>
<organism evidence="11">
    <name type="scientific">Chaetoceros debilis</name>
    <dbReference type="NCBI Taxonomy" id="122233"/>
    <lineage>
        <taxon>Eukaryota</taxon>
        <taxon>Sar</taxon>
        <taxon>Stramenopiles</taxon>
        <taxon>Ochrophyta</taxon>
        <taxon>Bacillariophyta</taxon>
        <taxon>Coscinodiscophyceae</taxon>
        <taxon>Chaetocerotophycidae</taxon>
        <taxon>Chaetocerotales</taxon>
        <taxon>Chaetocerotaceae</taxon>
        <taxon>Chaetoceros</taxon>
    </lineage>
</organism>
<evidence type="ECO:0000256" key="9">
    <source>
        <dbReference type="SAM" id="MobiDB-lite"/>
    </source>
</evidence>
<dbReference type="PROSITE" id="PS50011">
    <property type="entry name" value="PROTEIN_KINASE_DOM"/>
    <property type="match status" value="1"/>
</dbReference>
<comment type="catalytic activity">
    <reaction evidence="8">
        <text>L-seryl-[protein] + ATP = O-phospho-L-seryl-[protein] + ADP + H(+)</text>
        <dbReference type="Rhea" id="RHEA:17989"/>
        <dbReference type="Rhea" id="RHEA-COMP:9863"/>
        <dbReference type="Rhea" id="RHEA-COMP:11604"/>
        <dbReference type="ChEBI" id="CHEBI:15378"/>
        <dbReference type="ChEBI" id="CHEBI:29999"/>
        <dbReference type="ChEBI" id="CHEBI:30616"/>
        <dbReference type="ChEBI" id="CHEBI:83421"/>
        <dbReference type="ChEBI" id="CHEBI:456216"/>
        <dbReference type="EC" id="2.7.11.1"/>
    </reaction>
</comment>
<evidence type="ECO:0000256" key="3">
    <source>
        <dbReference type="ARBA" id="ARBA00022679"/>
    </source>
</evidence>